<dbReference type="EMBL" id="CP022358">
    <property type="protein sequence ID" value="ASK70410.1"/>
    <property type="molecule type" value="Genomic_DNA"/>
</dbReference>
<dbReference type="Proteomes" id="UP000198367">
    <property type="component" value="Chromosome"/>
</dbReference>
<evidence type="ECO:0000313" key="3">
    <source>
        <dbReference type="EMBL" id="ASK70410.1"/>
    </source>
</evidence>
<dbReference type="Pfam" id="PF04607">
    <property type="entry name" value="RelA_SpoT"/>
    <property type="match status" value="1"/>
</dbReference>
<reference evidence="3 4" key="1">
    <citation type="submission" date="2017-07" db="EMBL/GenBank/DDBJ databases">
        <title>Phenotypical and genomic characterization of a clinical isolate of Shewanella bicestrii sp. nov. producing an extended-spectrum beta-lactamase and a new oxacillinase variant.</title>
        <authorList>
            <person name="Jousset A.B."/>
            <person name="Bonnin R.A."/>
            <person name="Girlich D."/>
            <person name="Dabos L."/>
            <person name="Potron A."/>
            <person name="Dortet L."/>
            <person name="Glaser P."/>
            <person name="Naas T."/>
        </authorList>
    </citation>
    <scope>NUCLEOTIDE SEQUENCE [LARGE SCALE GENOMIC DNA]</scope>
    <source>
        <strain evidence="3 4">JAB-1</strain>
    </source>
</reference>
<keyword evidence="1" id="KW-0732">Signal</keyword>
<evidence type="ECO:0000313" key="4">
    <source>
        <dbReference type="Proteomes" id="UP000198367"/>
    </source>
</evidence>
<dbReference type="CDD" id="cd05399">
    <property type="entry name" value="NT_Rel-Spo_like"/>
    <property type="match status" value="1"/>
</dbReference>
<dbReference type="GO" id="GO:0016301">
    <property type="term" value="F:kinase activity"/>
    <property type="evidence" value="ECO:0007669"/>
    <property type="project" value="UniProtKB-KW"/>
</dbReference>
<name>A0A220UR01_9GAMM</name>
<dbReference type="RefSeq" id="WP_089068431.1">
    <property type="nucleotide sequence ID" value="NZ_CP022358.1"/>
</dbReference>
<protein>
    <submittedName>
        <fullName evidence="3">GTP pyrophosphokinase</fullName>
    </submittedName>
</protein>
<feature type="signal peptide" evidence="1">
    <location>
        <begin position="1"/>
        <end position="22"/>
    </location>
</feature>
<dbReference type="AlphaFoldDB" id="A0A220UR01"/>
<keyword evidence="3" id="KW-0808">Transferase</keyword>
<evidence type="ECO:0000259" key="2">
    <source>
        <dbReference type="Pfam" id="PF04607"/>
    </source>
</evidence>
<dbReference type="InterPro" id="IPR007685">
    <property type="entry name" value="RelA_SpoT"/>
</dbReference>
<keyword evidence="4" id="KW-1185">Reference proteome</keyword>
<dbReference type="KEGG" id="sbj:CF168_16975"/>
<proteinExistence type="predicted"/>
<dbReference type="Gene3D" id="3.30.460.10">
    <property type="entry name" value="Beta Polymerase, domain 2"/>
    <property type="match status" value="1"/>
</dbReference>
<keyword evidence="3" id="KW-0418">Kinase</keyword>
<dbReference type="GO" id="GO:0015969">
    <property type="term" value="P:guanosine tetraphosphate metabolic process"/>
    <property type="evidence" value="ECO:0007669"/>
    <property type="project" value="InterPro"/>
</dbReference>
<sequence>MNKLFRTFFIFLLLLSTRTGVANPLDINDSRAERGNYSARQAQSHDLHGLYALNTQTFDTPRQASACLDNLYSNAHAAQNELASLLQTVAASSQAQVILPDVKSYQRAAEKVATKFNGDASQITDLARASIVSNSISELMQSYYALSEQAQVVKQKNRFAEPKASGYRDLNLLVRLPESGMIAEVQLHLKDIADIKSGPEHKVYEQVQQIEANAIKQQRGLSEFETAQIAKLHQESHKLYHKAWLNYKRVDEGLLLTNSVA</sequence>
<dbReference type="InterPro" id="IPR043519">
    <property type="entry name" value="NT_sf"/>
</dbReference>
<feature type="chain" id="PRO_5012668443" evidence="1">
    <location>
        <begin position="23"/>
        <end position="261"/>
    </location>
</feature>
<accession>A0A220UR01</accession>
<feature type="domain" description="RelA/SpoT" evidence="2">
    <location>
        <begin position="102"/>
        <end position="203"/>
    </location>
</feature>
<gene>
    <name evidence="3" type="ORF">CF168_16975</name>
</gene>
<organism evidence="3 4">
    <name type="scientific">Shewanella bicestrii</name>
    <dbReference type="NCBI Taxonomy" id="2018305"/>
    <lineage>
        <taxon>Bacteria</taxon>
        <taxon>Pseudomonadati</taxon>
        <taxon>Pseudomonadota</taxon>
        <taxon>Gammaproteobacteria</taxon>
        <taxon>Alteromonadales</taxon>
        <taxon>Shewanellaceae</taxon>
        <taxon>Shewanella</taxon>
    </lineage>
</organism>
<evidence type="ECO:0000256" key="1">
    <source>
        <dbReference type="SAM" id="SignalP"/>
    </source>
</evidence>
<dbReference type="SUPFAM" id="SSF81301">
    <property type="entry name" value="Nucleotidyltransferase"/>
    <property type="match status" value="1"/>
</dbReference>